<dbReference type="FunCoup" id="K1VMT9">
    <property type="interactions" value="58"/>
</dbReference>
<dbReference type="InterPro" id="IPR027267">
    <property type="entry name" value="AH/BAR_dom_sf"/>
</dbReference>
<protein>
    <recommendedName>
        <fullName evidence="5">BAR domain-containing protein</fullName>
    </recommendedName>
</protein>
<dbReference type="STRING" id="1220162.K1VMT9"/>
<dbReference type="GO" id="GO:1990528">
    <property type="term" value="C:Rvs161p-Rvs167p complex"/>
    <property type="evidence" value="ECO:0007669"/>
    <property type="project" value="TreeGrafter"/>
</dbReference>
<accession>K1VMT9</accession>
<dbReference type="Gene3D" id="1.20.1270.60">
    <property type="entry name" value="Arfaptin homology (AH) domain/BAR domain"/>
    <property type="match status" value="1"/>
</dbReference>
<organism evidence="6 7">
    <name type="scientific">Trichosporon asahii var. asahii (strain CBS 8904)</name>
    <name type="common">Yeast</name>
    <dbReference type="NCBI Taxonomy" id="1220162"/>
    <lineage>
        <taxon>Eukaryota</taxon>
        <taxon>Fungi</taxon>
        <taxon>Dikarya</taxon>
        <taxon>Basidiomycota</taxon>
        <taxon>Agaricomycotina</taxon>
        <taxon>Tremellomycetes</taxon>
        <taxon>Trichosporonales</taxon>
        <taxon>Trichosporonaceae</taxon>
        <taxon>Trichosporon</taxon>
    </lineage>
</organism>
<dbReference type="InParanoid" id="K1VMT9"/>
<evidence type="ECO:0000256" key="4">
    <source>
        <dbReference type="SAM" id="Coils"/>
    </source>
</evidence>
<dbReference type="OrthoDB" id="446293at2759"/>
<dbReference type="InterPro" id="IPR046982">
    <property type="entry name" value="BIN3/RVS161-like"/>
</dbReference>
<keyword evidence="2" id="KW-0963">Cytoplasm</keyword>
<keyword evidence="7" id="KW-1185">Reference proteome</keyword>
<feature type="domain" description="BAR" evidence="5">
    <location>
        <begin position="17"/>
        <end position="239"/>
    </location>
</feature>
<dbReference type="FunFam" id="1.20.1270.60:FF:000014">
    <property type="entry name" value="Protein hob3, variant"/>
    <property type="match status" value="1"/>
</dbReference>
<dbReference type="Proteomes" id="UP000006757">
    <property type="component" value="Unassembled WGS sequence"/>
</dbReference>
<dbReference type="GO" id="GO:0006897">
    <property type="term" value="P:endocytosis"/>
    <property type="evidence" value="ECO:0007669"/>
    <property type="project" value="InterPro"/>
</dbReference>
<dbReference type="Pfam" id="PF03114">
    <property type="entry name" value="BAR"/>
    <property type="match status" value="1"/>
</dbReference>
<dbReference type="AlphaFoldDB" id="K1VMT9"/>
<reference evidence="6 7" key="1">
    <citation type="journal article" date="2012" name="Eukaryot. Cell">
        <title>Genome sequence of the Trichosporon asahii environmental strain CBS 8904.</title>
        <authorList>
            <person name="Yang R.Y."/>
            <person name="Li H.T."/>
            <person name="Zhu H."/>
            <person name="Zhou G.P."/>
            <person name="Wang M."/>
            <person name="Wang L."/>
        </authorList>
    </citation>
    <scope>NUCLEOTIDE SEQUENCE [LARGE SCALE GENOMIC DNA]</scope>
    <source>
        <strain evidence="6 7">CBS 8904</strain>
    </source>
</reference>
<name>K1VMT9_TRIAC</name>
<dbReference type="GO" id="GO:0043332">
    <property type="term" value="C:mating projection tip"/>
    <property type="evidence" value="ECO:0007669"/>
    <property type="project" value="TreeGrafter"/>
</dbReference>
<evidence type="ECO:0000256" key="3">
    <source>
        <dbReference type="ARBA" id="ARBA00023212"/>
    </source>
</evidence>
<evidence type="ECO:0000313" key="6">
    <source>
        <dbReference type="EMBL" id="EKD01996.1"/>
    </source>
</evidence>
<dbReference type="GO" id="GO:0008289">
    <property type="term" value="F:lipid binding"/>
    <property type="evidence" value="ECO:0007669"/>
    <property type="project" value="TreeGrafter"/>
</dbReference>
<dbReference type="GO" id="GO:0007015">
    <property type="term" value="P:actin filament organization"/>
    <property type="evidence" value="ECO:0007669"/>
    <property type="project" value="InterPro"/>
</dbReference>
<comment type="caution">
    <text evidence="6">The sequence shown here is derived from an EMBL/GenBank/DDBJ whole genome shotgun (WGS) entry which is preliminary data.</text>
</comment>
<dbReference type="GO" id="GO:0097320">
    <property type="term" value="P:plasma membrane tubulation"/>
    <property type="evidence" value="ECO:0007669"/>
    <property type="project" value="TreeGrafter"/>
</dbReference>
<keyword evidence="3" id="KW-0206">Cytoskeleton</keyword>
<dbReference type="OMA" id="TRFCAYF"/>
<feature type="coiled-coil region" evidence="4">
    <location>
        <begin position="32"/>
        <end position="59"/>
    </location>
</feature>
<dbReference type="GO" id="GO:0051666">
    <property type="term" value="P:actin cortical patch localization"/>
    <property type="evidence" value="ECO:0007669"/>
    <property type="project" value="InterPro"/>
</dbReference>
<dbReference type="InterPro" id="IPR037429">
    <property type="entry name" value="Rvs161/Hob3_BAR"/>
</dbReference>
<dbReference type="PANTHER" id="PTHR47174:SF3">
    <property type="entry name" value="BRIDGING INTEGRATOR 3"/>
    <property type="match status" value="1"/>
</dbReference>
<dbReference type="SUPFAM" id="SSF103657">
    <property type="entry name" value="BAR/IMD domain-like"/>
    <property type="match status" value="1"/>
</dbReference>
<sequence length="262" mass="29744">MSWGGFKKAASRAGTQLMQKTGQVERTVDHQFAEEEAKYRIMEKECNNLQKEAKNYLDAMRTMSASQNRIAETVELFYTADKASDGAMAGHSYKAAVDALDDVVTRDLDGPYRATVLEPVGKMCHYFNNVNAAIDKRNHKLIDYDASRSKVRKLVEKPSDDTAKLPRAQSEHDEAREIYDILNEQLIAELPQLVELRVPFLDPSFESMVRIQMRFAEEGYEKLAGVQRYFADGIRDEYANGQLDVQVENVLAEMKELAIYGV</sequence>
<evidence type="ECO:0000313" key="7">
    <source>
        <dbReference type="Proteomes" id="UP000006757"/>
    </source>
</evidence>
<dbReference type="PROSITE" id="PS51021">
    <property type="entry name" value="BAR"/>
    <property type="match status" value="1"/>
</dbReference>
<gene>
    <name evidence="6" type="ORF">A1Q2_03696</name>
</gene>
<dbReference type="EMBL" id="AMBO01000302">
    <property type="protein sequence ID" value="EKD01996.1"/>
    <property type="molecule type" value="Genomic_DNA"/>
</dbReference>
<dbReference type="PANTHER" id="PTHR47174">
    <property type="entry name" value="BRIDGING INTEGRATOR 3"/>
    <property type="match status" value="1"/>
</dbReference>
<evidence type="ECO:0000256" key="2">
    <source>
        <dbReference type="ARBA" id="ARBA00022490"/>
    </source>
</evidence>
<evidence type="ECO:0000259" key="5">
    <source>
        <dbReference type="PROSITE" id="PS51021"/>
    </source>
</evidence>
<keyword evidence="4" id="KW-0175">Coiled coil</keyword>
<dbReference type="CDD" id="cd07591">
    <property type="entry name" value="BAR_Rvs161p"/>
    <property type="match status" value="1"/>
</dbReference>
<dbReference type="eggNOG" id="KOG3771">
    <property type="taxonomic scope" value="Eukaryota"/>
</dbReference>
<comment type="subcellular location">
    <subcellularLocation>
        <location evidence="1">Cytoplasm</location>
        <location evidence="1">Cytoskeleton</location>
    </subcellularLocation>
</comment>
<dbReference type="GO" id="GO:0030479">
    <property type="term" value="C:actin cortical patch"/>
    <property type="evidence" value="ECO:0007669"/>
    <property type="project" value="TreeGrafter"/>
</dbReference>
<dbReference type="InterPro" id="IPR004148">
    <property type="entry name" value="BAR_dom"/>
</dbReference>
<dbReference type="SMART" id="SM00721">
    <property type="entry name" value="BAR"/>
    <property type="match status" value="1"/>
</dbReference>
<proteinExistence type="predicted"/>
<evidence type="ECO:0000256" key="1">
    <source>
        <dbReference type="ARBA" id="ARBA00004245"/>
    </source>
</evidence>
<dbReference type="GO" id="GO:0031097">
    <property type="term" value="C:medial cortex"/>
    <property type="evidence" value="ECO:0007669"/>
    <property type="project" value="TreeGrafter"/>
</dbReference>
<dbReference type="HOGENOM" id="CLU_072096_0_0_1"/>